<accession>A0AA38W1W1</accession>
<comment type="caution">
    <text evidence="8">The sequence shown here is derived from an EMBL/GenBank/DDBJ whole genome shotgun (WGS) entry which is preliminary data.</text>
</comment>
<dbReference type="InterPro" id="IPR005829">
    <property type="entry name" value="Sugar_transporter_CS"/>
</dbReference>
<name>A0AA38W1W1_9PEZI</name>
<evidence type="ECO:0000313" key="9">
    <source>
        <dbReference type="Proteomes" id="UP001174691"/>
    </source>
</evidence>
<gene>
    <name evidence="8" type="ORF">NKR19_g267</name>
</gene>
<dbReference type="SUPFAM" id="SSF103473">
    <property type="entry name" value="MFS general substrate transporter"/>
    <property type="match status" value="1"/>
</dbReference>
<feature type="domain" description="Major facilitator superfamily (MFS) profile" evidence="7">
    <location>
        <begin position="61"/>
        <end position="571"/>
    </location>
</feature>
<dbReference type="PANTHER" id="PTHR23501">
    <property type="entry name" value="MAJOR FACILITATOR SUPERFAMILY"/>
    <property type="match status" value="1"/>
</dbReference>
<proteinExistence type="predicted"/>
<dbReference type="CDD" id="cd06179">
    <property type="entry name" value="MFS_TRI12_like"/>
    <property type="match status" value="1"/>
</dbReference>
<comment type="subcellular location">
    <subcellularLocation>
        <location evidence="1">Membrane</location>
        <topology evidence="1">Multi-pass membrane protein</topology>
    </subcellularLocation>
</comment>
<feature type="transmembrane region" description="Helical" evidence="6">
    <location>
        <begin position="98"/>
        <end position="115"/>
    </location>
</feature>
<evidence type="ECO:0000256" key="3">
    <source>
        <dbReference type="ARBA" id="ARBA00022989"/>
    </source>
</evidence>
<evidence type="ECO:0000256" key="6">
    <source>
        <dbReference type="SAM" id="Phobius"/>
    </source>
</evidence>
<feature type="transmembrane region" description="Helical" evidence="6">
    <location>
        <begin position="362"/>
        <end position="388"/>
    </location>
</feature>
<dbReference type="GO" id="GO:0022857">
    <property type="term" value="F:transmembrane transporter activity"/>
    <property type="evidence" value="ECO:0007669"/>
    <property type="project" value="InterPro"/>
</dbReference>
<dbReference type="GO" id="GO:0005886">
    <property type="term" value="C:plasma membrane"/>
    <property type="evidence" value="ECO:0007669"/>
    <property type="project" value="TreeGrafter"/>
</dbReference>
<feature type="transmembrane region" description="Helical" evidence="6">
    <location>
        <begin position="127"/>
        <end position="146"/>
    </location>
</feature>
<evidence type="ECO:0000256" key="4">
    <source>
        <dbReference type="ARBA" id="ARBA00023136"/>
    </source>
</evidence>
<organism evidence="8 9">
    <name type="scientific">Coniochaeta hoffmannii</name>
    <dbReference type="NCBI Taxonomy" id="91930"/>
    <lineage>
        <taxon>Eukaryota</taxon>
        <taxon>Fungi</taxon>
        <taxon>Dikarya</taxon>
        <taxon>Ascomycota</taxon>
        <taxon>Pezizomycotina</taxon>
        <taxon>Sordariomycetes</taxon>
        <taxon>Sordariomycetidae</taxon>
        <taxon>Coniochaetales</taxon>
        <taxon>Coniochaetaceae</taxon>
        <taxon>Coniochaeta</taxon>
    </lineage>
</organism>
<feature type="transmembrane region" description="Helical" evidence="6">
    <location>
        <begin position="395"/>
        <end position="415"/>
    </location>
</feature>
<feature type="transmembrane region" description="Helical" evidence="6">
    <location>
        <begin position="421"/>
        <end position="443"/>
    </location>
</feature>
<feature type="region of interest" description="Disordered" evidence="5">
    <location>
        <begin position="1"/>
        <end position="29"/>
    </location>
</feature>
<feature type="transmembrane region" description="Helical" evidence="6">
    <location>
        <begin position="184"/>
        <end position="206"/>
    </location>
</feature>
<feature type="transmembrane region" description="Helical" evidence="6">
    <location>
        <begin position="455"/>
        <end position="478"/>
    </location>
</feature>
<sequence length="591" mass="63849">MTDPEKQPVAAAASDRANERTVTASPPVETEKLTQHVQSKEVDHASQEYLEPVPHVHLRTYLAVLAVCLIYFAQDFALVGAGSQGQVIASTFGRTQDASWITATIAILTVVLGPIVSQASDYWGRKWFLVILTLIGATGAVIVSRANSMNMVIAGFAVIGIDFGVQPLLHTVASEVLPRRWRAWGQASVMVFNALALITGLIVGGHFNRRGDPNGFRYFFYIAAAFFALAAAICVYAYRPLPRPLQTAYTFNEKVAKLDWVGYALLSSSLVLFCVGLSYSQNPYEWSDPRVSATFAIGIALGFVLIAYEWKFKTDGMFHHGLFEKNRNFSIALLCVFCEGMAFFAVNIYFAFQVSVLYETDFLLVTTCFSIAFVACLVGSVVTGIYCSKTKKVRWMTFSAFCIFVGFFIGMAATNKSTSNAAWGLPVLMGFGLGMTLVTLITAAQLSIPAELVSVATGLIISVRSLGGTIGIAIYNAVFISAMKHLPDNIASAAISAGLPFSSVQQFVGDLAGQNQTDLVNVPGITPEIIGAGAGALLDTYATGFRNVWVTAIAFCVLAGISSVFLFDPSKEFNNHIDAPVEKDEDLYNSC</sequence>
<dbReference type="InterPro" id="IPR011701">
    <property type="entry name" value="MFS"/>
</dbReference>
<dbReference type="AlphaFoldDB" id="A0AA38W1W1"/>
<dbReference type="Pfam" id="PF07690">
    <property type="entry name" value="MFS_1"/>
    <property type="match status" value="1"/>
</dbReference>
<feature type="transmembrane region" description="Helical" evidence="6">
    <location>
        <begin position="548"/>
        <end position="567"/>
    </location>
</feature>
<keyword evidence="4 6" id="KW-0472">Membrane</keyword>
<dbReference type="PROSITE" id="PS50850">
    <property type="entry name" value="MFS"/>
    <property type="match status" value="1"/>
</dbReference>
<feature type="transmembrane region" description="Helical" evidence="6">
    <location>
        <begin position="260"/>
        <end position="279"/>
    </location>
</feature>
<feature type="transmembrane region" description="Helical" evidence="6">
    <location>
        <begin position="329"/>
        <end position="350"/>
    </location>
</feature>
<dbReference type="PANTHER" id="PTHR23501:SF195">
    <property type="entry name" value="PEP5"/>
    <property type="match status" value="1"/>
</dbReference>
<dbReference type="InterPro" id="IPR053791">
    <property type="entry name" value="MFS_Tri12-like"/>
</dbReference>
<dbReference type="EMBL" id="JANBVN010000003">
    <property type="protein sequence ID" value="KAJ9165483.1"/>
    <property type="molecule type" value="Genomic_DNA"/>
</dbReference>
<evidence type="ECO:0000259" key="7">
    <source>
        <dbReference type="PROSITE" id="PS50850"/>
    </source>
</evidence>
<keyword evidence="3 6" id="KW-1133">Transmembrane helix</keyword>
<feature type="transmembrane region" description="Helical" evidence="6">
    <location>
        <begin position="218"/>
        <end position="239"/>
    </location>
</feature>
<keyword evidence="9" id="KW-1185">Reference proteome</keyword>
<protein>
    <submittedName>
        <fullName evidence="8">MFS general substrate transporter</fullName>
    </submittedName>
</protein>
<evidence type="ECO:0000256" key="1">
    <source>
        <dbReference type="ARBA" id="ARBA00004141"/>
    </source>
</evidence>
<dbReference type="InterPro" id="IPR020846">
    <property type="entry name" value="MFS_dom"/>
</dbReference>
<dbReference type="Proteomes" id="UP001174691">
    <property type="component" value="Unassembled WGS sequence"/>
</dbReference>
<evidence type="ECO:0000313" key="8">
    <source>
        <dbReference type="EMBL" id="KAJ9165483.1"/>
    </source>
</evidence>
<reference evidence="8" key="1">
    <citation type="submission" date="2022-07" db="EMBL/GenBank/DDBJ databases">
        <title>Fungi with potential for degradation of polypropylene.</title>
        <authorList>
            <person name="Gostincar C."/>
        </authorList>
    </citation>
    <scope>NUCLEOTIDE SEQUENCE</scope>
    <source>
        <strain evidence="8">EXF-13287</strain>
    </source>
</reference>
<feature type="transmembrane region" description="Helical" evidence="6">
    <location>
        <begin position="60"/>
        <end position="78"/>
    </location>
</feature>
<evidence type="ECO:0000256" key="2">
    <source>
        <dbReference type="ARBA" id="ARBA00022692"/>
    </source>
</evidence>
<feature type="transmembrane region" description="Helical" evidence="6">
    <location>
        <begin position="291"/>
        <end position="308"/>
    </location>
</feature>
<evidence type="ECO:0000256" key="5">
    <source>
        <dbReference type="SAM" id="MobiDB-lite"/>
    </source>
</evidence>
<keyword evidence="2 6" id="KW-0812">Transmembrane</keyword>
<dbReference type="Gene3D" id="1.20.1250.20">
    <property type="entry name" value="MFS general substrate transporter like domains"/>
    <property type="match status" value="1"/>
</dbReference>
<dbReference type="PROSITE" id="PS00216">
    <property type="entry name" value="SUGAR_TRANSPORT_1"/>
    <property type="match status" value="1"/>
</dbReference>
<dbReference type="InterPro" id="IPR036259">
    <property type="entry name" value="MFS_trans_sf"/>
</dbReference>
<feature type="transmembrane region" description="Helical" evidence="6">
    <location>
        <begin position="152"/>
        <end position="172"/>
    </location>
</feature>